<reference evidence="8 9" key="1">
    <citation type="submission" date="2017-01" db="EMBL/GenBank/DDBJ databases">
        <authorList>
            <person name="Mah S.A."/>
            <person name="Swanson W.J."/>
            <person name="Moy G.W."/>
            <person name="Vacquier V.D."/>
        </authorList>
    </citation>
    <scope>NUCLEOTIDE SEQUENCE [LARGE SCALE GENOMIC DNA]</scope>
    <source>
        <strain evidence="8 9">RU36E</strain>
    </source>
</reference>
<dbReference type="PIRSF" id="PIRSF019574">
    <property type="entry name" value="Periplasmic_polyamine_BP"/>
    <property type="match status" value="1"/>
</dbReference>
<accession>A0A1N6SXZ0</accession>
<dbReference type="Gene3D" id="3.40.190.10">
    <property type="entry name" value="Periplasmic binding protein-like II"/>
    <property type="match status" value="2"/>
</dbReference>
<evidence type="ECO:0000256" key="2">
    <source>
        <dbReference type="ARBA" id="ARBA00022448"/>
    </source>
</evidence>
<dbReference type="EMBL" id="FTMP01000004">
    <property type="protein sequence ID" value="SIQ45951.1"/>
    <property type="molecule type" value="Genomic_DNA"/>
</dbReference>
<dbReference type="GO" id="GO:0019808">
    <property type="term" value="F:polyamine binding"/>
    <property type="evidence" value="ECO:0007669"/>
    <property type="project" value="InterPro"/>
</dbReference>
<gene>
    <name evidence="8" type="ORF">SAMN05878282_104201</name>
</gene>
<keyword evidence="3 7" id="KW-0732">Signal</keyword>
<evidence type="ECO:0000313" key="8">
    <source>
        <dbReference type="EMBL" id="SIQ45951.1"/>
    </source>
</evidence>
<dbReference type="AlphaFoldDB" id="A0A1N6SXZ0"/>
<comment type="function">
    <text evidence="5">Required for the activity of the bacterial periplasmic transport system of putrescine.</text>
</comment>
<dbReference type="PRINTS" id="PR00909">
    <property type="entry name" value="SPERMDNBNDNG"/>
</dbReference>
<feature type="signal peptide" evidence="7">
    <location>
        <begin position="1"/>
        <end position="26"/>
    </location>
</feature>
<dbReference type="InterPro" id="IPR006059">
    <property type="entry name" value="SBP"/>
</dbReference>
<keyword evidence="2 5" id="KW-0813">Transport</keyword>
<dbReference type="InterPro" id="IPR001188">
    <property type="entry name" value="Sperm_putr-bd"/>
</dbReference>
<comment type="similarity">
    <text evidence="5">Belongs to the bacterial solute-binding protein PotD/PotF family.</text>
</comment>
<dbReference type="Proteomes" id="UP000185841">
    <property type="component" value="Unassembled WGS sequence"/>
</dbReference>
<sequence length="364" mass="40893">MKSRSSALCRAFLGSALSLGVLSAQAASQSLNVLNWSELIPAEVQKAYAQQTSTEMTYDILDSDDTLESKLLTGHSGYDVVYPSSSYMAKQIKAGAYEPLDWSKIPNRVHLDPVLLKKVEQHDLGNRYGVPFLWGTNGILVNVKQVRAILGEDFDLNTQALLFDPLVVSKLAKCGVSFLDSPQDVFTMVLAYLGRDPNSNDIEDYKAAYMQLQRVWPHIKQVNSTYRDQITRGDICVAMAWSGDAGVVNRIVRENKLDMEIRYITPKGQTPIWFTMMGIPKDAPNKDAAYQWINYLLDPRVATQVTEYNSYPSSVREAQEASRAIQDGRYAPGEAEIRSFYVSGTIGPKTIKVMTKYWRRLYSN</sequence>
<proteinExistence type="inferred from homology"/>
<dbReference type="PANTHER" id="PTHR30222">
    <property type="entry name" value="SPERMIDINE/PUTRESCINE-BINDING PERIPLASMIC PROTEIN"/>
    <property type="match status" value="1"/>
</dbReference>
<dbReference type="GO" id="GO:0015846">
    <property type="term" value="P:polyamine transport"/>
    <property type="evidence" value="ECO:0007669"/>
    <property type="project" value="InterPro"/>
</dbReference>
<dbReference type="RefSeq" id="WP_076426590.1">
    <property type="nucleotide sequence ID" value="NZ_FTMP01000004.1"/>
</dbReference>
<evidence type="ECO:0000256" key="7">
    <source>
        <dbReference type="SAM" id="SignalP"/>
    </source>
</evidence>
<dbReference type="PANTHER" id="PTHR30222:SF12">
    <property type="entry name" value="NORSPERMIDINE SENSOR"/>
    <property type="match status" value="1"/>
</dbReference>
<dbReference type="GO" id="GO:0042597">
    <property type="term" value="C:periplasmic space"/>
    <property type="evidence" value="ECO:0007669"/>
    <property type="project" value="UniProtKB-SubCell"/>
</dbReference>
<evidence type="ECO:0000256" key="1">
    <source>
        <dbReference type="ARBA" id="ARBA00004418"/>
    </source>
</evidence>
<evidence type="ECO:0000256" key="6">
    <source>
        <dbReference type="PIRSR" id="PIRSR019574-1"/>
    </source>
</evidence>
<dbReference type="SUPFAM" id="SSF53850">
    <property type="entry name" value="Periplasmic binding protein-like II"/>
    <property type="match status" value="1"/>
</dbReference>
<evidence type="ECO:0000256" key="5">
    <source>
        <dbReference type="PIRNR" id="PIRNR019574"/>
    </source>
</evidence>
<protein>
    <recommendedName>
        <fullName evidence="5">Putrescine-binding periplasmic protein</fullName>
    </recommendedName>
</protein>
<name>A0A1N6SXZ0_AQUAC</name>
<organism evidence="8 9">
    <name type="scientific">Aquipseudomonas alcaligenes</name>
    <name type="common">Pseudomonas alcaligenes</name>
    <dbReference type="NCBI Taxonomy" id="43263"/>
    <lineage>
        <taxon>Bacteria</taxon>
        <taxon>Pseudomonadati</taxon>
        <taxon>Pseudomonadota</taxon>
        <taxon>Gammaproteobacteria</taxon>
        <taxon>Pseudomonadales</taxon>
        <taxon>Pseudomonadaceae</taxon>
        <taxon>Aquipseudomonas</taxon>
    </lineage>
</organism>
<comment type="subcellular location">
    <subcellularLocation>
        <location evidence="1 5">Periplasm</location>
    </subcellularLocation>
</comment>
<keyword evidence="4 5" id="KW-0574">Periplasm</keyword>
<evidence type="ECO:0000313" key="9">
    <source>
        <dbReference type="Proteomes" id="UP000185841"/>
    </source>
</evidence>
<evidence type="ECO:0000256" key="4">
    <source>
        <dbReference type="ARBA" id="ARBA00022764"/>
    </source>
</evidence>
<feature type="chain" id="PRO_5013043099" description="Putrescine-binding periplasmic protein" evidence="7">
    <location>
        <begin position="27"/>
        <end position="364"/>
    </location>
</feature>
<dbReference type="Pfam" id="PF13416">
    <property type="entry name" value="SBP_bac_8"/>
    <property type="match status" value="1"/>
</dbReference>
<evidence type="ECO:0000256" key="3">
    <source>
        <dbReference type="ARBA" id="ARBA00022729"/>
    </source>
</evidence>
<feature type="binding site" evidence="6">
    <location>
        <position position="38"/>
    </location>
    <ligand>
        <name>spermidine</name>
        <dbReference type="ChEBI" id="CHEBI:57834"/>
    </ligand>
</feature>